<evidence type="ECO:0000259" key="1">
    <source>
        <dbReference type="Pfam" id="PF00583"/>
    </source>
</evidence>
<dbReference type="SUPFAM" id="SSF52833">
    <property type="entry name" value="Thioredoxin-like"/>
    <property type="match status" value="1"/>
</dbReference>
<reference evidence="3 4" key="1">
    <citation type="submission" date="2021-03" db="EMBL/GenBank/DDBJ databases">
        <title>Genomic Encyclopedia of Type Strains, Phase IV (KMG-IV): sequencing the most valuable type-strain genomes for metagenomic binning, comparative biology and taxonomic classification.</title>
        <authorList>
            <person name="Goeker M."/>
        </authorList>
    </citation>
    <scope>NUCLEOTIDE SEQUENCE [LARGE SCALE GENOMIC DNA]</scope>
    <source>
        <strain evidence="3 4">DSM 1289</strain>
    </source>
</reference>
<protein>
    <submittedName>
        <fullName evidence="3">GNAT family acetyltransferase</fullName>
    </submittedName>
</protein>
<sequence length="252" mass="29031">MPIIDVTLENLENEHICCAISEKKGETCVSSKKSWMSQRFNDGLVFKKLDERGKVLIEYIPAEKAWCPIDANNFIHINCFWVSGKFKGQGYANELLNECILDAKSKGKDGLTVISSKKKMPFLSDPKYLKYKGFITADYADPYFELLYLPFKEDVDVPKFKKWVSKYIDNKNGFVLYYANQCPHSHKYAPIIKEIADNRNIKFELVKFETTDEAQSAPSPFTSYSLFYNGEFVTNEILSEKKFNKLLNDIGI</sequence>
<evidence type="ECO:0000259" key="2">
    <source>
        <dbReference type="Pfam" id="PF14268"/>
    </source>
</evidence>
<dbReference type="EMBL" id="JAGGJX010000001">
    <property type="protein sequence ID" value="MBP1854171.1"/>
    <property type="molecule type" value="Genomic_DNA"/>
</dbReference>
<proteinExistence type="predicted"/>
<organism evidence="3 4">
    <name type="scientific">Metaclostridioides mangenotii</name>
    <dbReference type="NCBI Taxonomy" id="1540"/>
    <lineage>
        <taxon>Bacteria</taxon>
        <taxon>Bacillati</taxon>
        <taxon>Bacillota</taxon>
        <taxon>Clostridia</taxon>
        <taxon>Peptostreptococcales</taxon>
        <taxon>Peptostreptococcaceae</taxon>
        <taxon>Metaclostridioides</taxon>
    </lineage>
</organism>
<dbReference type="CDD" id="cd04301">
    <property type="entry name" value="NAT_SF"/>
    <property type="match status" value="1"/>
</dbReference>
<dbReference type="Proteomes" id="UP000767291">
    <property type="component" value="Unassembled WGS sequence"/>
</dbReference>
<dbReference type="Pfam" id="PF00583">
    <property type="entry name" value="Acetyltransf_1"/>
    <property type="match status" value="1"/>
</dbReference>
<dbReference type="SUPFAM" id="SSF55729">
    <property type="entry name" value="Acyl-CoA N-acyltransferases (Nat)"/>
    <property type="match status" value="1"/>
</dbReference>
<dbReference type="Pfam" id="PF14268">
    <property type="entry name" value="YoaP"/>
    <property type="match status" value="1"/>
</dbReference>
<dbReference type="RefSeq" id="WP_209455732.1">
    <property type="nucleotide sequence ID" value="NZ_BAAACS010000017.1"/>
</dbReference>
<evidence type="ECO:0000313" key="4">
    <source>
        <dbReference type="Proteomes" id="UP000767291"/>
    </source>
</evidence>
<dbReference type="InterPro" id="IPR016181">
    <property type="entry name" value="Acyl_CoA_acyltransferase"/>
</dbReference>
<dbReference type="InterPro" id="IPR025685">
    <property type="entry name" value="YoaP-like_dom"/>
</dbReference>
<name>A0ABS4E899_9FIRM</name>
<feature type="domain" description="YoaP-like" evidence="2">
    <location>
        <begin position="203"/>
        <end position="245"/>
    </location>
</feature>
<gene>
    <name evidence="3" type="ORF">J2Z43_000561</name>
</gene>
<evidence type="ECO:0000313" key="3">
    <source>
        <dbReference type="EMBL" id="MBP1854171.1"/>
    </source>
</evidence>
<accession>A0ABS4E899</accession>
<dbReference type="InterPro" id="IPR000182">
    <property type="entry name" value="GNAT_dom"/>
</dbReference>
<feature type="domain" description="N-acetyltransferase" evidence="1">
    <location>
        <begin position="41"/>
        <end position="108"/>
    </location>
</feature>
<dbReference type="Gene3D" id="3.40.630.30">
    <property type="match status" value="1"/>
</dbReference>
<dbReference type="Gene3D" id="3.40.30.10">
    <property type="entry name" value="Glutaredoxin"/>
    <property type="match status" value="1"/>
</dbReference>
<keyword evidence="4" id="KW-1185">Reference proteome</keyword>
<comment type="caution">
    <text evidence="3">The sequence shown here is derived from an EMBL/GenBank/DDBJ whole genome shotgun (WGS) entry which is preliminary data.</text>
</comment>
<dbReference type="InterPro" id="IPR036249">
    <property type="entry name" value="Thioredoxin-like_sf"/>
</dbReference>